<evidence type="ECO:0000313" key="3">
    <source>
        <dbReference type="Proteomes" id="UP000663918"/>
    </source>
</evidence>
<keyword evidence="1" id="KW-0732">Signal</keyword>
<accession>A0A975C236</accession>
<feature type="chain" id="PRO_5037906626" evidence="1">
    <location>
        <begin position="21"/>
        <end position="339"/>
    </location>
</feature>
<reference evidence="2" key="1">
    <citation type="submission" date="2020-09" db="EMBL/GenBank/DDBJ databases">
        <title>Brevundimonas sp. LVF2 isolated from a puddle in Goettingen, Germany.</title>
        <authorList>
            <person name="Friedrich I."/>
            <person name="Klassen A."/>
            <person name="Hannes N."/>
            <person name="Schneider D."/>
            <person name="Hertel R."/>
            <person name="Daniel R."/>
        </authorList>
    </citation>
    <scope>NUCLEOTIDE SEQUENCE</scope>
    <source>
        <strain evidence="2">LVF2</strain>
    </source>
</reference>
<dbReference type="KEGG" id="bgoe:IFJ75_04035"/>
<dbReference type="AlphaFoldDB" id="A0A975C236"/>
<gene>
    <name evidence="2" type="ORF">IFJ75_04035</name>
</gene>
<name>A0A975C236_9CAUL</name>
<dbReference type="Proteomes" id="UP000663918">
    <property type="component" value="Chromosome"/>
</dbReference>
<dbReference type="RefSeq" id="WP_207931391.1">
    <property type="nucleotide sequence ID" value="NZ_CP062222.1"/>
</dbReference>
<evidence type="ECO:0000256" key="1">
    <source>
        <dbReference type="SAM" id="SignalP"/>
    </source>
</evidence>
<feature type="signal peptide" evidence="1">
    <location>
        <begin position="1"/>
        <end position="20"/>
    </location>
</feature>
<proteinExistence type="predicted"/>
<protein>
    <submittedName>
        <fullName evidence="2">Uncharacterized protein</fullName>
    </submittedName>
</protein>
<evidence type="ECO:0000313" key="2">
    <source>
        <dbReference type="EMBL" id="QTC92090.1"/>
    </source>
</evidence>
<dbReference type="EMBL" id="CP062222">
    <property type="protein sequence ID" value="QTC92090.1"/>
    <property type="molecule type" value="Genomic_DNA"/>
</dbReference>
<sequence length="339" mass="36308">MKRILAVVLAVAGVPLQAAAADPTVTPISAVQGRPLAEVLTRLGATRDPAPAVTLQTAEGRMDLYPVEELMPPTPEQHSCGVRLTSPDASWAIAAAYAMVRNGEVIGWINPPRIHDRVRGPGEDRSAYIRATIVEGHDPVLSVTPGRLPLSDADGFLRRRPDMIVPADAVLTHACQPLPPLPPLPTINRGRRRPASFDRAGLIQGLFLLPFAWQLPALNAERREALVAGPALYGRMQLGQVLPGGGQGFARANRGVRRYADAVDPGYEVLAINLGDEPSNNLSRQNRAALIGVRDGRVVWLADGKAAAGLRLVSALCINAERRSVAYRSGCTDFGFYSP</sequence>
<keyword evidence="3" id="KW-1185">Reference proteome</keyword>
<organism evidence="2 3">
    <name type="scientific">Brevundimonas goettingensis</name>
    <dbReference type="NCBI Taxonomy" id="2774190"/>
    <lineage>
        <taxon>Bacteria</taxon>
        <taxon>Pseudomonadati</taxon>
        <taxon>Pseudomonadota</taxon>
        <taxon>Alphaproteobacteria</taxon>
        <taxon>Caulobacterales</taxon>
        <taxon>Caulobacteraceae</taxon>
        <taxon>Brevundimonas</taxon>
    </lineage>
</organism>